<organism evidence="1 2">
    <name type="scientific">Mycobacterium phage Thonko</name>
    <dbReference type="NCBI Taxonomy" id="2282910"/>
    <lineage>
        <taxon>Viruses</taxon>
        <taxon>Duplodnaviria</taxon>
        <taxon>Heunggongvirae</taxon>
        <taxon>Uroviricota</taxon>
        <taxon>Caudoviricetes</taxon>
        <taxon>Bclasvirinae</taxon>
        <taxon>Thonkovirus</taxon>
        <taxon>Thonkovirus thonko</taxon>
    </lineage>
</organism>
<dbReference type="GeneID" id="60320811"/>
<name>A0A346FCA3_9CAUD</name>
<dbReference type="EMBL" id="MH632120">
    <property type="protein sequence ID" value="AXN53328.1"/>
    <property type="molecule type" value="Genomic_DNA"/>
</dbReference>
<accession>A0A346FCA3</accession>
<reference evidence="2" key="1">
    <citation type="submission" date="2018-07" db="EMBL/GenBank/DDBJ databases">
        <authorList>
            <person name="Quirk P.G."/>
            <person name="Krulwich T.A."/>
        </authorList>
    </citation>
    <scope>NUCLEOTIDE SEQUENCE [LARGE SCALE GENOMIC DNA]</scope>
</reference>
<dbReference type="Proteomes" id="UP000259812">
    <property type="component" value="Genome"/>
</dbReference>
<keyword evidence="2" id="KW-1185">Reference proteome</keyword>
<sequence length="159" mass="17046">MSVTFNRAQLIKVAEAALSAHDTAQAKYAEACEAYRADHAVEHFNHSEVAKLRDYLSKRLRKAGAAPVSRAEVRSALGVSDVENIFYQPVDDYVVKRNVEAPPKLLSPAEVTETRALLQVLKSATGDTVSANELKLLGLKNLAPVFTAAAQAASGKGAK</sequence>
<evidence type="ECO:0000313" key="1">
    <source>
        <dbReference type="EMBL" id="AXN53328.1"/>
    </source>
</evidence>
<protein>
    <submittedName>
        <fullName evidence="1">Uncharacterized protein</fullName>
    </submittedName>
</protein>
<evidence type="ECO:0000313" key="2">
    <source>
        <dbReference type="Proteomes" id="UP000259812"/>
    </source>
</evidence>
<gene>
    <name evidence="1" type="primary">56</name>
    <name evidence="1" type="ORF">PBI_THONKO_56</name>
</gene>
<dbReference type="RefSeq" id="YP_009949407.1">
    <property type="nucleotide sequence ID" value="NC_051580.1"/>
</dbReference>
<proteinExistence type="predicted"/>
<dbReference type="KEGG" id="vg:60320811"/>